<dbReference type="EMBL" id="LYDR01000063">
    <property type="protein sequence ID" value="ODA32657.1"/>
    <property type="molecule type" value="Genomic_DNA"/>
</dbReference>
<dbReference type="Pfam" id="PF01261">
    <property type="entry name" value="AP_endonuc_2"/>
    <property type="match status" value="1"/>
</dbReference>
<protein>
    <recommendedName>
        <fullName evidence="1">Xylose isomerase-like TIM barrel domain-containing protein</fullName>
    </recommendedName>
</protein>
<dbReference type="OrthoDB" id="259584at2"/>
<proteinExistence type="predicted"/>
<dbReference type="InterPro" id="IPR036237">
    <property type="entry name" value="Xyl_isomerase-like_sf"/>
</dbReference>
<dbReference type="AlphaFoldDB" id="A0A1C3EHE1"/>
<gene>
    <name evidence="2" type="ORF">A6X21_20125</name>
</gene>
<organism evidence="2 3">
    <name type="scientific">Planctopirus hydrillae</name>
    <dbReference type="NCBI Taxonomy" id="1841610"/>
    <lineage>
        <taxon>Bacteria</taxon>
        <taxon>Pseudomonadati</taxon>
        <taxon>Planctomycetota</taxon>
        <taxon>Planctomycetia</taxon>
        <taxon>Planctomycetales</taxon>
        <taxon>Planctomycetaceae</taxon>
        <taxon>Planctopirus</taxon>
    </lineage>
</organism>
<evidence type="ECO:0000313" key="2">
    <source>
        <dbReference type="EMBL" id="ODA32657.1"/>
    </source>
</evidence>
<dbReference type="InterPro" id="IPR013022">
    <property type="entry name" value="Xyl_isomerase-like_TIM-brl"/>
</dbReference>
<dbReference type="STRING" id="1841610.A6X21_20125"/>
<dbReference type="PANTHER" id="PTHR12110:SF41">
    <property type="entry name" value="INOSOSE DEHYDRATASE"/>
    <property type="match status" value="1"/>
</dbReference>
<keyword evidence="3" id="KW-1185">Reference proteome</keyword>
<dbReference type="SUPFAM" id="SSF51658">
    <property type="entry name" value="Xylose isomerase-like"/>
    <property type="match status" value="1"/>
</dbReference>
<dbReference type="Proteomes" id="UP000094828">
    <property type="component" value="Unassembled WGS sequence"/>
</dbReference>
<dbReference type="PANTHER" id="PTHR12110">
    <property type="entry name" value="HYDROXYPYRUVATE ISOMERASE"/>
    <property type="match status" value="1"/>
</dbReference>
<reference evidence="2 3" key="1">
    <citation type="submission" date="2016-05" db="EMBL/GenBank/DDBJ databases">
        <title>Genomic and physiological characterization of Planctopirus sp. isolated from fresh water lake.</title>
        <authorList>
            <person name="Subhash Y."/>
            <person name="Ramana C."/>
        </authorList>
    </citation>
    <scope>NUCLEOTIDE SEQUENCE [LARGE SCALE GENOMIC DNA]</scope>
    <source>
        <strain evidence="2 3">JC280</strain>
    </source>
</reference>
<name>A0A1C3EHE1_9PLAN</name>
<dbReference type="InterPro" id="IPR050312">
    <property type="entry name" value="IolE/XylAMocC-like"/>
</dbReference>
<comment type="caution">
    <text evidence="2">The sequence shown here is derived from an EMBL/GenBank/DDBJ whole genome shotgun (WGS) entry which is preliminary data.</text>
</comment>
<evidence type="ECO:0000313" key="3">
    <source>
        <dbReference type="Proteomes" id="UP000094828"/>
    </source>
</evidence>
<evidence type="ECO:0000259" key="1">
    <source>
        <dbReference type="Pfam" id="PF01261"/>
    </source>
</evidence>
<accession>A0A1C3EHE1</accession>
<sequence>MNQKHLSLPTRLFRLPMRQSLQAAQEAGARGVQLDLAREINGPDWNATALKELQHYASELGLTLASGWLPLRKALFEDDGLDDRLTLIRHAIQLAGKLRLSTVCLRPGHLPQATENNPATSTSKARKILDEVFSDLTRLADHHGVVLCIIPTADSPQSLKEFTNSITTGRLAIDFDTASFAMQGLSVGEAITSLHEQIGHVTLRDGIRDFQQGGLETPVGEGTIAWPEVIATLEEVQFRGWLMPIRTQGQDPLGDTMNGLAYFRRMLPKG</sequence>
<feature type="domain" description="Xylose isomerase-like TIM barrel" evidence="1">
    <location>
        <begin position="21"/>
        <end position="260"/>
    </location>
</feature>
<dbReference type="Gene3D" id="3.20.20.150">
    <property type="entry name" value="Divalent-metal-dependent TIM barrel enzymes"/>
    <property type="match status" value="1"/>
</dbReference>